<evidence type="ECO:0000256" key="5">
    <source>
        <dbReference type="ARBA" id="ARBA00022833"/>
    </source>
</evidence>
<protein>
    <submittedName>
        <fullName evidence="15">Uncharacterized protein</fullName>
    </submittedName>
</protein>
<name>A0AA36D342_9BILA</name>
<accession>A0AA36D342</accession>
<dbReference type="PROSITE" id="PS51843">
    <property type="entry name" value="NR_LBD"/>
    <property type="match status" value="1"/>
</dbReference>
<evidence type="ECO:0000256" key="11">
    <source>
        <dbReference type="RuleBase" id="RU004334"/>
    </source>
</evidence>
<keyword evidence="16" id="KW-1185">Reference proteome</keyword>
<evidence type="ECO:0000256" key="3">
    <source>
        <dbReference type="ARBA" id="ARBA00022723"/>
    </source>
</evidence>
<evidence type="ECO:0000259" key="14">
    <source>
        <dbReference type="PROSITE" id="PS51843"/>
    </source>
</evidence>
<evidence type="ECO:0000256" key="2">
    <source>
        <dbReference type="ARBA" id="ARBA00005993"/>
    </source>
</evidence>
<dbReference type="Pfam" id="PF00105">
    <property type="entry name" value="zf-C4"/>
    <property type="match status" value="1"/>
</dbReference>
<evidence type="ECO:0000313" key="15">
    <source>
        <dbReference type="EMBL" id="CAJ0580020.1"/>
    </source>
</evidence>
<dbReference type="SMART" id="SM00399">
    <property type="entry name" value="ZnF_C4"/>
    <property type="match status" value="1"/>
</dbReference>
<evidence type="ECO:0000259" key="13">
    <source>
        <dbReference type="PROSITE" id="PS51030"/>
    </source>
</evidence>
<dbReference type="InterPro" id="IPR035500">
    <property type="entry name" value="NHR-like_dom_sf"/>
</dbReference>
<evidence type="ECO:0000256" key="10">
    <source>
        <dbReference type="ARBA" id="ARBA00023242"/>
    </source>
</evidence>
<dbReference type="CDD" id="cd06960">
    <property type="entry name" value="NR_DBD_HNF4A"/>
    <property type="match status" value="1"/>
</dbReference>
<dbReference type="Gene3D" id="1.10.565.10">
    <property type="entry name" value="Retinoid X Receptor"/>
    <property type="match status" value="1"/>
</dbReference>
<organism evidence="15 16">
    <name type="scientific">Mesorhabditis spiculigera</name>
    <dbReference type="NCBI Taxonomy" id="96644"/>
    <lineage>
        <taxon>Eukaryota</taxon>
        <taxon>Metazoa</taxon>
        <taxon>Ecdysozoa</taxon>
        <taxon>Nematoda</taxon>
        <taxon>Chromadorea</taxon>
        <taxon>Rhabditida</taxon>
        <taxon>Rhabditina</taxon>
        <taxon>Rhabditomorpha</taxon>
        <taxon>Rhabditoidea</taxon>
        <taxon>Rhabditidae</taxon>
        <taxon>Mesorhabditinae</taxon>
        <taxon>Mesorhabditis</taxon>
    </lineage>
</organism>
<evidence type="ECO:0000256" key="8">
    <source>
        <dbReference type="ARBA" id="ARBA00023163"/>
    </source>
</evidence>
<keyword evidence="10 11" id="KW-0539">Nucleus</keyword>
<dbReference type="Gene3D" id="3.30.50.10">
    <property type="entry name" value="Erythroid Transcription Factor GATA-1, subunit A"/>
    <property type="match status" value="1"/>
</dbReference>
<feature type="non-terminal residue" evidence="15">
    <location>
        <position position="526"/>
    </location>
</feature>
<keyword evidence="6 11" id="KW-0805">Transcription regulation</keyword>
<dbReference type="SUPFAM" id="SSF48508">
    <property type="entry name" value="Nuclear receptor ligand-binding domain"/>
    <property type="match status" value="1"/>
</dbReference>
<feature type="domain" description="NR LBD" evidence="14">
    <location>
        <begin position="281"/>
        <end position="525"/>
    </location>
</feature>
<sequence length="526" mass="58528">MVGLPLAPGTVFLPGMNGLFLGLQQLPMHQPPIGYPMKMLFQTTQTSPMIPAPIILKDPMEQLFSTIATHPSLASPISTHSLMSSLGGPTSSATSATPASPILTFTPSDRLATPEPMMRRMGQPPCSICGVESTGIHFGSEACAACSAFFRRTVVLNKQYHCPKGGKCVVTKDAPGAQKCRACRYTKCIKVGMDRKAVQQRRDAIGKYSVEAEMSRENGRKRPSDPEDDDGIDASSAHGSTPLGAMDSAPRSPKSPRTSGTVLDEFVEKHENLNRKRKLFYTSHSLADMFDDDTDLKPVELSDFAECMFQLWQIEPRLAAEFIANNRYLAHLPPNEKTKLLKNFMLLFQAVEEPYLTWKYCGFGKDKWMMPNRTFIDFNRIDYYYKTDKCIKGLNLDKATARSLFIPSFQHALDLVGNQMSSMDIGYVELVALASILLLDPFIEGIEPETKALCAKLRNQVIQDLFVLYQNGCVAEDPEVRLGMLINIISGIKVHAIKSMENMLMLKTFDICPRDRLFDEIVGIQT</sequence>
<dbReference type="PROSITE" id="PS00031">
    <property type="entry name" value="NUCLEAR_REC_DBD_1"/>
    <property type="match status" value="1"/>
</dbReference>
<evidence type="ECO:0000256" key="9">
    <source>
        <dbReference type="ARBA" id="ARBA00023170"/>
    </source>
</evidence>
<dbReference type="Proteomes" id="UP001177023">
    <property type="component" value="Unassembled WGS sequence"/>
</dbReference>
<keyword evidence="3 11" id="KW-0479">Metal-binding</keyword>
<keyword evidence="9 11" id="KW-0675">Receptor</keyword>
<keyword evidence="5 11" id="KW-0862">Zinc</keyword>
<dbReference type="InterPro" id="IPR013088">
    <property type="entry name" value="Znf_NHR/GATA"/>
</dbReference>
<dbReference type="SUPFAM" id="SSF57716">
    <property type="entry name" value="Glucocorticoid receptor-like (DNA-binding domain)"/>
    <property type="match status" value="1"/>
</dbReference>
<dbReference type="PROSITE" id="PS51030">
    <property type="entry name" value="NUCLEAR_REC_DBD_2"/>
    <property type="match status" value="1"/>
</dbReference>
<dbReference type="GO" id="GO:0005634">
    <property type="term" value="C:nucleus"/>
    <property type="evidence" value="ECO:0007669"/>
    <property type="project" value="UniProtKB-SubCell"/>
</dbReference>
<dbReference type="PRINTS" id="PR00047">
    <property type="entry name" value="STROIDFINGER"/>
</dbReference>
<dbReference type="GO" id="GO:0003700">
    <property type="term" value="F:DNA-binding transcription factor activity"/>
    <property type="evidence" value="ECO:0007669"/>
    <property type="project" value="InterPro"/>
</dbReference>
<comment type="subcellular location">
    <subcellularLocation>
        <location evidence="1 11">Nucleus</location>
    </subcellularLocation>
</comment>
<keyword evidence="4 11" id="KW-0863">Zinc-finger</keyword>
<evidence type="ECO:0000256" key="6">
    <source>
        <dbReference type="ARBA" id="ARBA00023015"/>
    </source>
</evidence>
<reference evidence="15" key="1">
    <citation type="submission" date="2023-06" db="EMBL/GenBank/DDBJ databases">
        <authorList>
            <person name="Delattre M."/>
        </authorList>
    </citation>
    <scope>NUCLEOTIDE SEQUENCE</scope>
    <source>
        <strain evidence="15">AF72</strain>
    </source>
</reference>
<dbReference type="InterPro" id="IPR000536">
    <property type="entry name" value="Nucl_hrmn_rcpt_lig-bd"/>
</dbReference>
<feature type="compositionally biased region" description="Basic and acidic residues" evidence="12">
    <location>
        <begin position="213"/>
        <end position="225"/>
    </location>
</feature>
<keyword evidence="7 11" id="KW-0238">DNA-binding</keyword>
<dbReference type="AlphaFoldDB" id="A0AA36D342"/>
<dbReference type="GO" id="GO:0000978">
    <property type="term" value="F:RNA polymerase II cis-regulatory region sequence-specific DNA binding"/>
    <property type="evidence" value="ECO:0007669"/>
    <property type="project" value="InterPro"/>
</dbReference>
<comment type="caution">
    <text evidence="15">The sequence shown here is derived from an EMBL/GenBank/DDBJ whole genome shotgun (WGS) entry which is preliminary data.</text>
</comment>
<evidence type="ECO:0000256" key="7">
    <source>
        <dbReference type="ARBA" id="ARBA00023125"/>
    </source>
</evidence>
<evidence type="ECO:0000256" key="4">
    <source>
        <dbReference type="ARBA" id="ARBA00022771"/>
    </source>
</evidence>
<evidence type="ECO:0000256" key="1">
    <source>
        <dbReference type="ARBA" id="ARBA00004123"/>
    </source>
</evidence>
<proteinExistence type="inferred from homology"/>
<feature type="region of interest" description="Disordered" evidence="12">
    <location>
        <begin position="208"/>
        <end position="260"/>
    </location>
</feature>
<gene>
    <name evidence="15" type="ORF">MSPICULIGERA_LOCUS18223</name>
</gene>
<evidence type="ECO:0000313" key="16">
    <source>
        <dbReference type="Proteomes" id="UP001177023"/>
    </source>
</evidence>
<dbReference type="SMART" id="SM00430">
    <property type="entry name" value="HOLI"/>
    <property type="match status" value="1"/>
</dbReference>
<comment type="similarity">
    <text evidence="2 11">Belongs to the nuclear hormone receptor family.</text>
</comment>
<dbReference type="PANTHER" id="PTHR46011">
    <property type="entry name" value="NUCLEAR HORMONE RECEPTOR FAMILY MEMBER NHR-86-RELATED"/>
    <property type="match status" value="1"/>
</dbReference>
<feature type="domain" description="Nuclear receptor" evidence="13">
    <location>
        <begin position="123"/>
        <end position="200"/>
    </location>
</feature>
<keyword evidence="8 11" id="KW-0804">Transcription</keyword>
<dbReference type="InterPro" id="IPR001628">
    <property type="entry name" value="Znf_hrmn_rcpt"/>
</dbReference>
<dbReference type="PANTHER" id="PTHR46011:SF16">
    <property type="entry name" value="NUCLEAR HORMONE RECEPTOR FAMILY MEMBER NHR-66"/>
    <property type="match status" value="1"/>
</dbReference>
<dbReference type="InterPro" id="IPR049636">
    <property type="entry name" value="HNF4-like_DBD"/>
</dbReference>
<dbReference type="GO" id="GO:0008270">
    <property type="term" value="F:zinc ion binding"/>
    <property type="evidence" value="ECO:0007669"/>
    <property type="project" value="UniProtKB-KW"/>
</dbReference>
<dbReference type="Pfam" id="PF00104">
    <property type="entry name" value="Hormone_recep"/>
    <property type="match status" value="1"/>
</dbReference>
<dbReference type="EMBL" id="CATQJA010002659">
    <property type="protein sequence ID" value="CAJ0580020.1"/>
    <property type="molecule type" value="Genomic_DNA"/>
</dbReference>
<evidence type="ECO:0000256" key="12">
    <source>
        <dbReference type="SAM" id="MobiDB-lite"/>
    </source>
</evidence>